<dbReference type="InterPro" id="IPR006685">
    <property type="entry name" value="MscS_channel_2nd"/>
</dbReference>
<dbReference type="InterPro" id="IPR023408">
    <property type="entry name" value="MscS_beta-dom_sf"/>
</dbReference>
<feature type="compositionally biased region" description="Basic and acidic residues" evidence="7">
    <location>
        <begin position="302"/>
        <end position="312"/>
    </location>
</feature>
<dbReference type="STRING" id="479431.Namu_1824"/>
<evidence type="ECO:0000256" key="6">
    <source>
        <dbReference type="ARBA" id="ARBA00023136"/>
    </source>
</evidence>
<dbReference type="SUPFAM" id="SSF82689">
    <property type="entry name" value="Mechanosensitive channel protein MscS (YggB), C-terminal domain"/>
    <property type="match status" value="1"/>
</dbReference>
<dbReference type="Gene3D" id="3.30.70.100">
    <property type="match status" value="1"/>
</dbReference>
<dbReference type="SUPFAM" id="SSF82861">
    <property type="entry name" value="Mechanosensitive channel protein MscS (YggB), transmembrane region"/>
    <property type="match status" value="1"/>
</dbReference>
<dbReference type="KEGG" id="nml:Namu_1824"/>
<dbReference type="PANTHER" id="PTHR30460:SF0">
    <property type="entry name" value="MODERATE CONDUCTANCE MECHANOSENSITIVE CHANNEL YBIO"/>
    <property type="match status" value="1"/>
</dbReference>
<dbReference type="InterPro" id="IPR011014">
    <property type="entry name" value="MscS_channel_TM-2"/>
</dbReference>
<dbReference type="Proteomes" id="UP000002218">
    <property type="component" value="Chromosome"/>
</dbReference>
<evidence type="ECO:0000313" key="12">
    <source>
        <dbReference type="Proteomes" id="UP000002218"/>
    </source>
</evidence>
<keyword evidence="12" id="KW-1185">Reference proteome</keyword>
<evidence type="ECO:0000259" key="10">
    <source>
        <dbReference type="Pfam" id="PF21088"/>
    </source>
</evidence>
<feature type="region of interest" description="Disordered" evidence="7">
    <location>
        <begin position="302"/>
        <end position="330"/>
    </location>
</feature>
<keyword evidence="5 8" id="KW-1133">Transmembrane helix</keyword>
<dbReference type="PANTHER" id="PTHR30460">
    <property type="entry name" value="MODERATE CONDUCTANCE MECHANOSENSITIVE CHANNEL YBIO"/>
    <property type="match status" value="1"/>
</dbReference>
<dbReference type="GO" id="GO:0005886">
    <property type="term" value="C:plasma membrane"/>
    <property type="evidence" value="ECO:0007669"/>
    <property type="project" value="UniProtKB-SubCell"/>
</dbReference>
<evidence type="ECO:0000256" key="2">
    <source>
        <dbReference type="ARBA" id="ARBA00008017"/>
    </source>
</evidence>
<dbReference type="EMBL" id="CP001737">
    <property type="protein sequence ID" value="ACV78214.1"/>
    <property type="molecule type" value="Genomic_DNA"/>
</dbReference>
<feature type="transmembrane region" description="Helical" evidence="8">
    <location>
        <begin position="105"/>
        <end position="125"/>
    </location>
</feature>
<evidence type="ECO:0000256" key="3">
    <source>
        <dbReference type="ARBA" id="ARBA00022475"/>
    </source>
</evidence>
<dbReference type="InterPro" id="IPR049142">
    <property type="entry name" value="MS_channel_1st"/>
</dbReference>
<dbReference type="GO" id="GO:0008381">
    <property type="term" value="F:mechanosensitive monoatomic ion channel activity"/>
    <property type="evidence" value="ECO:0007669"/>
    <property type="project" value="InterPro"/>
</dbReference>
<evidence type="ECO:0000256" key="7">
    <source>
        <dbReference type="SAM" id="MobiDB-lite"/>
    </source>
</evidence>
<dbReference type="eggNOG" id="COG0668">
    <property type="taxonomic scope" value="Bacteria"/>
</dbReference>
<evidence type="ECO:0000259" key="9">
    <source>
        <dbReference type="Pfam" id="PF00924"/>
    </source>
</evidence>
<protein>
    <submittedName>
        <fullName evidence="11">MscS Mechanosensitive ion channel</fullName>
    </submittedName>
</protein>
<feature type="transmembrane region" description="Helical" evidence="8">
    <location>
        <begin position="131"/>
        <end position="153"/>
    </location>
</feature>
<reference evidence="11 12" key="2">
    <citation type="journal article" date="2010" name="Stand. Genomic Sci.">
        <title>Complete genome sequence of Nakamurella multipartita type strain (Y-104).</title>
        <authorList>
            <person name="Tice H."/>
            <person name="Mayilraj S."/>
            <person name="Sims D."/>
            <person name="Lapidus A."/>
            <person name="Nolan M."/>
            <person name="Lucas S."/>
            <person name="Glavina Del Rio T."/>
            <person name="Copeland A."/>
            <person name="Cheng J.F."/>
            <person name="Meincke L."/>
            <person name="Bruce D."/>
            <person name="Goodwin L."/>
            <person name="Pitluck S."/>
            <person name="Ivanova N."/>
            <person name="Mavromatis K."/>
            <person name="Ovchinnikova G."/>
            <person name="Pati A."/>
            <person name="Chen A."/>
            <person name="Palaniappan K."/>
            <person name="Land M."/>
            <person name="Hauser L."/>
            <person name="Chang Y.J."/>
            <person name="Jeffries C.D."/>
            <person name="Detter J.C."/>
            <person name="Brettin T."/>
            <person name="Rohde M."/>
            <person name="Goker M."/>
            <person name="Bristow J."/>
            <person name="Eisen J.A."/>
            <person name="Markowitz V."/>
            <person name="Hugenholtz P."/>
            <person name="Kyrpides N.C."/>
            <person name="Klenk H.P."/>
            <person name="Chen F."/>
        </authorList>
    </citation>
    <scope>NUCLEOTIDE SEQUENCE [LARGE SCALE GENOMIC DNA]</scope>
    <source>
        <strain evidence="12">ATCC 700099 / DSM 44233 / CIP 104796 / JCM 9543 / NBRC 105858 / Y-104</strain>
    </source>
</reference>
<organism evidence="11 12">
    <name type="scientific">Nakamurella multipartita (strain ATCC 700099 / DSM 44233 / CIP 104796 / JCM 9543 / NBRC 105858 / Y-104)</name>
    <name type="common">Microsphaera multipartita</name>
    <dbReference type="NCBI Taxonomy" id="479431"/>
    <lineage>
        <taxon>Bacteria</taxon>
        <taxon>Bacillati</taxon>
        <taxon>Actinomycetota</taxon>
        <taxon>Actinomycetes</taxon>
        <taxon>Nakamurellales</taxon>
        <taxon>Nakamurellaceae</taxon>
        <taxon>Nakamurella</taxon>
    </lineage>
</organism>
<dbReference type="Gene3D" id="1.10.287.1260">
    <property type="match status" value="1"/>
</dbReference>
<keyword evidence="4 8" id="KW-0812">Transmembrane</keyword>
<dbReference type="InterPro" id="IPR045276">
    <property type="entry name" value="YbiO_bact"/>
</dbReference>
<dbReference type="SUPFAM" id="SSF50182">
    <property type="entry name" value="Sm-like ribonucleoproteins"/>
    <property type="match status" value="1"/>
</dbReference>
<sequence>MEITAPECASDPGSLCQWVWDNTGADFLARNSDQVASSTLHIAAIVLIAVVVRFLAYRAINRLTRLSTEDGTSAALRPLRAGARFALAGGLAADRRAQRTQAVGSLLKSVTSFAVICIAVVLILAELGFDVAPILTSAGIAGVALAFGAQNLVRDFLAGIFMTLEDQYGVGDTVDLGSASGTVVAVSLRTTTLRAGDGTIWHVRNGEVLRVGNSSQGQAVVTIPITVPYDSDTDRAATIALEQATAVAQTPQFESSVLVEPTLLGITDVAPGTVTLGLQATVVTGDKDAYIRAVRSAIRRSFEQARKDDPTADFRPPLLAGEPAPGSPRP</sequence>
<dbReference type="HOGENOM" id="CLU_037945_8_1_11"/>
<evidence type="ECO:0000256" key="5">
    <source>
        <dbReference type="ARBA" id="ARBA00022989"/>
    </source>
</evidence>
<evidence type="ECO:0000256" key="1">
    <source>
        <dbReference type="ARBA" id="ARBA00004651"/>
    </source>
</evidence>
<name>C8XGN1_NAKMY</name>
<dbReference type="RefSeq" id="WP_015747116.1">
    <property type="nucleotide sequence ID" value="NC_013235.1"/>
</dbReference>
<gene>
    <name evidence="11" type="ordered locus">Namu_1824</name>
</gene>
<evidence type="ECO:0000256" key="4">
    <source>
        <dbReference type="ARBA" id="ARBA00022692"/>
    </source>
</evidence>
<dbReference type="OrthoDB" id="4638917at2"/>
<dbReference type="Pfam" id="PF21088">
    <property type="entry name" value="MS_channel_1st"/>
    <property type="match status" value="1"/>
</dbReference>
<accession>C8XGN1</accession>
<dbReference type="Gene3D" id="2.30.30.60">
    <property type="match status" value="1"/>
</dbReference>
<evidence type="ECO:0000313" key="11">
    <source>
        <dbReference type="EMBL" id="ACV78214.1"/>
    </source>
</evidence>
<keyword evidence="6 8" id="KW-0472">Membrane</keyword>
<comment type="subcellular location">
    <subcellularLocation>
        <location evidence="1">Cell membrane</location>
        <topology evidence="1">Multi-pass membrane protein</topology>
    </subcellularLocation>
</comment>
<keyword evidence="3" id="KW-1003">Cell membrane</keyword>
<dbReference type="FunFam" id="2.30.30.60:FF:000001">
    <property type="entry name" value="MscS Mechanosensitive ion channel"/>
    <property type="match status" value="1"/>
</dbReference>
<feature type="transmembrane region" description="Helical" evidence="8">
    <location>
        <begin position="35"/>
        <end position="56"/>
    </location>
</feature>
<dbReference type="InterPro" id="IPR011066">
    <property type="entry name" value="MscS_channel_C_sf"/>
</dbReference>
<proteinExistence type="inferred from homology"/>
<evidence type="ECO:0000256" key="8">
    <source>
        <dbReference type="SAM" id="Phobius"/>
    </source>
</evidence>
<feature type="domain" description="Mechanosensitive ion channel transmembrane helices 2/3" evidence="10">
    <location>
        <begin position="110"/>
        <end position="150"/>
    </location>
</feature>
<comment type="similarity">
    <text evidence="2">Belongs to the MscS (TC 1.A.23) family.</text>
</comment>
<reference evidence="12" key="1">
    <citation type="submission" date="2009-09" db="EMBL/GenBank/DDBJ databases">
        <title>The complete genome of Nakamurella multipartita DSM 44233.</title>
        <authorList>
            <consortium name="US DOE Joint Genome Institute (JGI-PGF)"/>
            <person name="Lucas S."/>
            <person name="Copeland A."/>
            <person name="Lapidus A."/>
            <person name="Glavina del Rio T."/>
            <person name="Dalin E."/>
            <person name="Tice H."/>
            <person name="Bruce D."/>
            <person name="Goodwin L."/>
            <person name="Pitluck S."/>
            <person name="Kyrpides N."/>
            <person name="Mavromatis K."/>
            <person name="Ivanova N."/>
            <person name="Ovchinnikova G."/>
            <person name="Sims D."/>
            <person name="Meincke L."/>
            <person name="Brettin T."/>
            <person name="Detter J.C."/>
            <person name="Han C."/>
            <person name="Larimer F."/>
            <person name="Land M."/>
            <person name="Hauser L."/>
            <person name="Markowitz V."/>
            <person name="Cheng J.-F."/>
            <person name="Hugenholtz P."/>
            <person name="Woyke T."/>
            <person name="Wu D."/>
            <person name="Klenk H.-P."/>
            <person name="Eisen J.A."/>
        </authorList>
    </citation>
    <scope>NUCLEOTIDE SEQUENCE [LARGE SCALE GENOMIC DNA]</scope>
    <source>
        <strain evidence="12">ATCC 700099 / DSM 44233 / CIP 104796 / JCM 9543 / NBRC 105858 / Y-104</strain>
    </source>
</reference>
<dbReference type="InParanoid" id="C8XGN1"/>
<dbReference type="AlphaFoldDB" id="C8XGN1"/>
<feature type="domain" description="Mechanosensitive ion channel MscS" evidence="9">
    <location>
        <begin position="151"/>
        <end position="214"/>
    </location>
</feature>
<dbReference type="Pfam" id="PF00924">
    <property type="entry name" value="MS_channel_2nd"/>
    <property type="match status" value="1"/>
</dbReference>
<dbReference type="InterPro" id="IPR010920">
    <property type="entry name" value="LSM_dom_sf"/>
</dbReference>